<protein>
    <recommendedName>
        <fullName evidence="6">C3H1-type domain-containing protein</fullName>
    </recommendedName>
</protein>
<evidence type="ECO:0000256" key="3">
    <source>
        <dbReference type="ARBA" id="ARBA00022833"/>
    </source>
</evidence>
<evidence type="ECO:0000313" key="7">
    <source>
        <dbReference type="EMBL" id="WVN87309.1"/>
    </source>
</evidence>
<gene>
    <name evidence="7" type="ORF">L203_102487</name>
</gene>
<dbReference type="AlphaFoldDB" id="A0AAJ8JRX0"/>
<proteinExistence type="predicted"/>
<evidence type="ECO:0000259" key="6">
    <source>
        <dbReference type="PROSITE" id="PS50103"/>
    </source>
</evidence>
<feature type="region of interest" description="Disordered" evidence="5">
    <location>
        <begin position="530"/>
        <end position="554"/>
    </location>
</feature>
<dbReference type="InterPro" id="IPR000571">
    <property type="entry name" value="Znf_CCCH"/>
</dbReference>
<feature type="domain" description="C3H1-type" evidence="6">
    <location>
        <begin position="805"/>
        <end position="832"/>
    </location>
</feature>
<sequence>MKEQELFMQMYERANLPGQRTQQHNQGSFLGQVENGHFPAVGPQGDAYGYWPASMQGIAEPPRSINPKLLNQPSPFINPVVSRDLTSVNPSDVAHNQSALSEQFYSSHRLSVSVEQQLQQYQQPERSSSVSSLAGLKHSGFSIPPNLADEQFQAPENIQVIDLSKSPDDETPPINLSQLHQSVRSDGPSFSSAPVQGRLDTYLLPASEPSQFLPNVTKSQPFATTTPLPVVNPVQGKVKSDKHSSSDVKMNLPQPISDTTMTMTDIRRLITPESLKKSPGELFKNLRMRGPNVDEPPLFIPKPDELREILCQLRDHATKEYLAKMADNEKYLFLWLKWLRQARKDPETWEKVIEPMLQVLARTEMSLERAKNSDIAKVARLLANTAKEKNLASAGDILAAFQRYSKFILAVGRRLDAEEAKNDQASGSGAAGKRKVDQVDKDSIKVKEEPLSKRPSTSTSNNKTLTKPPLPAKAPIKPTSASMVSDMSFFKPTAPSSTVAKPKPKQAVKPPITEPTKPAFSVSNLLAKLQNNPGASSSQNVEVKPETSSPRYTKSGRLIRSVTWKTDADLVQVREFVPDPSEKEMKSFGPGMNAHELDKQEGAMLARNSNRGEIDWYDPDPYMDELAYPLVETEAAKEQKERERGTLAVHYLPRQQIPDPSESDVRLVAAQDNNTRLMIATLVSVEPELIAPPDPKPDISVLLANLSNIPLQSAGTAQPMANQPPIGQYPYQFNHPPHPYASAQIPGFNPLPPGPYDTFYGQQPVGGPTINHGQQQQQERRWDEQDDPQKKGSSKKKGGVWKPGKKGSKTCQWWAQGECRFGSNCMFAHSMDVSRPI</sequence>
<feature type="compositionally biased region" description="Low complexity" evidence="5">
    <location>
        <begin position="456"/>
        <end position="478"/>
    </location>
</feature>
<dbReference type="SUPFAM" id="SSF90229">
    <property type="entry name" value="CCCH zinc finger"/>
    <property type="match status" value="1"/>
</dbReference>
<keyword evidence="3 4" id="KW-0862">Zinc</keyword>
<feature type="compositionally biased region" description="Basic and acidic residues" evidence="5">
    <location>
        <begin position="778"/>
        <end position="790"/>
    </location>
</feature>
<dbReference type="Proteomes" id="UP000094043">
    <property type="component" value="Chromosome 3"/>
</dbReference>
<feature type="region of interest" description="Disordered" evidence="5">
    <location>
        <begin position="419"/>
        <end position="478"/>
    </location>
</feature>
<feature type="compositionally biased region" description="Polar residues" evidence="5">
    <location>
        <begin position="530"/>
        <end position="552"/>
    </location>
</feature>
<dbReference type="KEGG" id="cdep:91086699"/>
<feature type="region of interest" description="Disordered" evidence="5">
    <location>
        <begin position="715"/>
        <end position="808"/>
    </location>
</feature>
<evidence type="ECO:0000313" key="8">
    <source>
        <dbReference type="Proteomes" id="UP000094043"/>
    </source>
</evidence>
<feature type="region of interest" description="Disordered" evidence="5">
    <location>
        <begin position="215"/>
        <end position="257"/>
    </location>
</feature>
<dbReference type="GeneID" id="91086699"/>
<evidence type="ECO:0000256" key="4">
    <source>
        <dbReference type="PROSITE-ProRule" id="PRU00723"/>
    </source>
</evidence>
<feature type="compositionally biased region" description="Basic and acidic residues" evidence="5">
    <location>
        <begin position="434"/>
        <end position="452"/>
    </location>
</feature>
<dbReference type="PROSITE" id="PS50103">
    <property type="entry name" value="ZF_C3H1"/>
    <property type="match status" value="1"/>
</dbReference>
<evidence type="ECO:0000256" key="2">
    <source>
        <dbReference type="ARBA" id="ARBA00022771"/>
    </source>
</evidence>
<dbReference type="Gene3D" id="2.30.30.1190">
    <property type="match status" value="1"/>
</dbReference>
<dbReference type="Pfam" id="PF00642">
    <property type="entry name" value="zf-CCCH"/>
    <property type="match status" value="1"/>
</dbReference>
<feature type="compositionally biased region" description="Low complexity" evidence="5">
    <location>
        <begin position="499"/>
        <end position="511"/>
    </location>
</feature>
<accession>A0AAJ8JRX0</accession>
<feature type="compositionally biased region" description="Polar residues" evidence="5">
    <location>
        <begin position="215"/>
        <end position="227"/>
    </location>
</feature>
<keyword evidence="1 4" id="KW-0479">Metal-binding</keyword>
<reference evidence="7" key="3">
    <citation type="submission" date="2024-01" db="EMBL/GenBank/DDBJ databases">
        <authorList>
            <person name="Coelho M.A."/>
            <person name="David-Palma M."/>
            <person name="Shea T."/>
            <person name="Sun S."/>
            <person name="Cuomo C.A."/>
            <person name="Heitman J."/>
        </authorList>
    </citation>
    <scope>NUCLEOTIDE SEQUENCE</scope>
    <source>
        <strain evidence="7">CBS 7841</strain>
    </source>
</reference>
<keyword evidence="8" id="KW-1185">Reference proteome</keyword>
<feature type="region of interest" description="Disordered" evidence="5">
    <location>
        <begin position="493"/>
        <end position="517"/>
    </location>
</feature>
<organism evidence="7 8">
    <name type="scientific">Cryptococcus depauperatus CBS 7841</name>
    <dbReference type="NCBI Taxonomy" id="1295531"/>
    <lineage>
        <taxon>Eukaryota</taxon>
        <taxon>Fungi</taxon>
        <taxon>Dikarya</taxon>
        <taxon>Basidiomycota</taxon>
        <taxon>Agaricomycotina</taxon>
        <taxon>Tremellomycetes</taxon>
        <taxon>Tremellales</taxon>
        <taxon>Cryptococcaceae</taxon>
        <taxon>Cryptococcus</taxon>
    </lineage>
</organism>
<evidence type="ECO:0000256" key="1">
    <source>
        <dbReference type="ARBA" id="ARBA00022723"/>
    </source>
</evidence>
<feature type="compositionally biased region" description="Basic residues" evidence="5">
    <location>
        <begin position="792"/>
        <end position="808"/>
    </location>
</feature>
<dbReference type="GO" id="GO:0008270">
    <property type="term" value="F:zinc ion binding"/>
    <property type="evidence" value="ECO:0007669"/>
    <property type="project" value="UniProtKB-KW"/>
</dbReference>
<dbReference type="RefSeq" id="XP_066068009.1">
    <property type="nucleotide sequence ID" value="XM_066211912.1"/>
</dbReference>
<feature type="zinc finger region" description="C3H1-type" evidence="4">
    <location>
        <begin position="805"/>
        <end position="832"/>
    </location>
</feature>
<reference evidence="7" key="2">
    <citation type="journal article" date="2022" name="Elife">
        <title>Obligate sexual reproduction of a homothallic fungus closely related to the Cryptococcus pathogenic species complex.</title>
        <authorList>
            <person name="Passer A.R."/>
            <person name="Clancey S.A."/>
            <person name="Shea T."/>
            <person name="David-Palma M."/>
            <person name="Averette A.F."/>
            <person name="Boekhout T."/>
            <person name="Porcel B.M."/>
            <person name="Nowrousian M."/>
            <person name="Cuomo C.A."/>
            <person name="Sun S."/>
            <person name="Heitman J."/>
            <person name="Coelho M.A."/>
        </authorList>
    </citation>
    <scope>NUCLEOTIDE SEQUENCE</scope>
    <source>
        <strain evidence="7">CBS 7841</strain>
    </source>
</reference>
<name>A0AAJ8JRX0_9TREE</name>
<reference evidence="7" key="1">
    <citation type="submission" date="2016-06" db="EMBL/GenBank/DDBJ databases">
        <authorList>
            <person name="Cuomo C."/>
            <person name="Litvintseva A."/>
            <person name="Heitman J."/>
            <person name="Chen Y."/>
            <person name="Sun S."/>
            <person name="Springer D."/>
            <person name="Dromer F."/>
            <person name="Young S."/>
            <person name="Zeng Q."/>
            <person name="Chapman S."/>
            <person name="Gujja S."/>
            <person name="Saif S."/>
            <person name="Birren B."/>
        </authorList>
    </citation>
    <scope>NUCLEOTIDE SEQUENCE</scope>
    <source>
        <strain evidence="7">CBS 7841</strain>
    </source>
</reference>
<keyword evidence="2 4" id="KW-0863">Zinc-finger</keyword>
<dbReference type="EMBL" id="CP143786">
    <property type="protein sequence ID" value="WVN87309.1"/>
    <property type="molecule type" value="Genomic_DNA"/>
</dbReference>
<evidence type="ECO:0000256" key="5">
    <source>
        <dbReference type="SAM" id="MobiDB-lite"/>
    </source>
</evidence>
<dbReference type="InterPro" id="IPR036855">
    <property type="entry name" value="Znf_CCCH_sf"/>
</dbReference>
<dbReference type="SMART" id="SM00356">
    <property type="entry name" value="ZnF_C3H1"/>
    <property type="match status" value="1"/>
</dbReference>